<feature type="compositionally biased region" description="Polar residues" evidence="2">
    <location>
        <begin position="117"/>
        <end position="129"/>
    </location>
</feature>
<keyword evidence="3" id="KW-1133">Transmembrane helix</keyword>
<name>A0A1Q8S6Z4_9PEZI</name>
<comment type="caution">
    <text evidence="1">Lacks conserved residue(s) required for the propagation of feature annotation.</text>
</comment>
<dbReference type="Proteomes" id="UP000186583">
    <property type="component" value="Unassembled WGS sequence"/>
</dbReference>
<organism evidence="5 6">
    <name type="scientific">Colletotrichum chlorophyti</name>
    <dbReference type="NCBI Taxonomy" id="708187"/>
    <lineage>
        <taxon>Eukaryota</taxon>
        <taxon>Fungi</taxon>
        <taxon>Dikarya</taxon>
        <taxon>Ascomycota</taxon>
        <taxon>Pezizomycotina</taxon>
        <taxon>Sordariomycetes</taxon>
        <taxon>Hypocreomycetidae</taxon>
        <taxon>Glomerellales</taxon>
        <taxon>Glomerellaceae</taxon>
        <taxon>Colletotrichum</taxon>
    </lineage>
</organism>
<dbReference type="EMBL" id="MPGH01000010">
    <property type="protein sequence ID" value="OLN97233.1"/>
    <property type="molecule type" value="Genomic_DNA"/>
</dbReference>
<dbReference type="PROSITE" id="PS01186">
    <property type="entry name" value="EGF_2"/>
    <property type="match status" value="1"/>
</dbReference>
<dbReference type="Gene3D" id="2.10.25.10">
    <property type="entry name" value="Laminin"/>
    <property type="match status" value="1"/>
</dbReference>
<feature type="region of interest" description="Disordered" evidence="2">
    <location>
        <begin position="1"/>
        <end position="129"/>
    </location>
</feature>
<dbReference type="PROSITE" id="PS00022">
    <property type="entry name" value="EGF_1"/>
    <property type="match status" value="1"/>
</dbReference>
<sequence length="610" mass="65040">MPESWGTQSPGFSPGYPDEFYDDDDASSTGDENSDISRSTESPYGGRYGDLGDESKLVRSASLGKMSKPSIVMNRAPSGGEPLPQEPRDVEEPTRPSPRSLQIPLSPFENGTGYLDGSNSSGEAQNVAATASTPSLTADAMLGAFAAASATDPVEMRKVTPSPRPYNRLSAIRRPPKLGLDMDAVREMESRGSMTSLPDLIKRATRLAALIDRGRRPASRFDIDDGTWPDEKAFGREANEKHRSGLSDMLAAFPPPAATTPNPPNRGSWFRRASSSSSWPLGQGSRDQTPQPVTRAMAARGSPLSRLESNEEDGSSTSQRRRRCCGLPLWAFILIVVIVLGIIAAAIIIPLEFFVFRKNRSSSPVAEPALTECQSQLPCQNGGTNIVSQGVCSCICTNGFTGQTCAVAGATGCTTTNLVSNSTNSLSNVTLGQAIPRLLQQSQTNFSIPLDGTDILAKFNTESLSCIAQNSLVTFDGRSTRVGTSAEADVNAKEFIPIQIITLLPGQATTLTFDPINPGGVQLPSGHIVGGFTTLTGPFRFNRVGNHSNDAHVNFHAASRNDAAYNSASPTIAAEQYQHYDYSLGAYRSFSPGPFAASGQPHLHAYGRDA</sequence>
<feature type="disulfide bond" evidence="1">
    <location>
        <begin position="396"/>
        <end position="405"/>
    </location>
</feature>
<feature type="transmembrane region" description="Helical" evidence="3">
    <location>
        <begin position="329"/>
        <end position="351"/>
    </location>
</feature>
<dbReference type="OrthoDB" id="283575at2759"/>
<feature type="compositionally biased region" description="Pro residues" evidence="2">
    <location>
        <begin position="253"/>
        <end position="264"/>
    </location>
</feature>
<feature type="region of interest" description="Disordered" evidence="2">
    <location>
        <begin position="147"/>
        <end position="170"/>
    </location>
</feature>
<dbReference type="PANTHER" id="PTHR17178:SF0">
    <property type="entry name" value="SERGLYCIN"/>
    <property type="match status" value="1"/>
</dbReference>
<feature type="domain" description="EGF-like" evidence="4">
    <location>
        <begin position="369"/>
        <end position="406"/>
    </location>
</feature>
<dbReference type="PANTHER" id="PTHR17178">
    <property type="entry name" value="SECRETORY GRANULE PROTEOGLYCAN CORE PROTEIN"/>
    <property type="match status" value="1"/>
</dbReference>
<evidence type="ECO:0000256" key="3">
    <source>
        <dbReference type="SAM" id="Phobius"/>
    </source>
</evidence>
<protein>
    <recommendedName>
        <fullName evidence="4">EGF-like domain-containing protein</fullName>
    </recommendedName>
</protein>
<evidence type="ECO:0000313" key="5">
    <source>
        <dbReference type="EMBL" id="OLN97233.1"/>
    </source>
</evidence>
<evidence type="ECO:0000256" key="2">
    <source>
        <dbReference type="SAM" id="MobiDB-lite"/>
    </source>
</evidence>
<dbReference type="InterPro" id="IPR000742">
    <property type="entry name" value="EGF"/>
</dbReference>
<feature type="region of interest" description="Disordered" evidence="2">
    <location>
        <begin position="249"/>
        <end position="319"/>
    </location>
</feature>
<dbReference type="CDD" id="cd00054">
    <property type="entry name" value="EGF_CA"/>
    <property type="match status" value="1"/>
</dbReference>
<accession>A0A1Q8S6Z4</accession>
<dbReference type="PROSITE" id="PS50026">
    <property type="entry name" value="EGF_3"/>
    <property type="match status" value="1"/>
</dbReference>
<proteinExistence type="predicted"/>
<keyword evidence="1" id="KW-1015">Disulfide bond</keyword>
<feature type="compositionally biased region" description="Polar residues" evidence="2">
    <location>
        <begin position="27"/>
        <end position="42"/>
    </location>
</feature>
<evidence type="ECO:0000259" key="4">
    <source>
        <dbReference type="PROSITE" id="PS50026"/>
    </source>
</evidence>
<dbReference type="STRING" id="708187.A0A1Q8S6Z4"/>
<keyword evidence="6" id="KW-1185">Reference proteome</keyword>
<evidence type="ECO:0000256" key="1">
    <source>
        <dbReference type="PROSITE-ProRule" id="PRU00076"/>
    </source>
</evidence>
<keyword evidence="3" id="KW-0812">Transmembrane</keyword>
<reference evidence="5 6" key="1">
    <citation type="submission" date="2016-11" db="EMBL/GenBank/DDBJ databases">
        <title>Draft Genome Assembly of Colletotrichum chlorophyti a pathogen of herbaceous plants.</title>
        <authorList>
            <person name="Gan P."/>
            <person name="Narusaka M."/>
            <person name="Tsushima A."/>
            <person name="Narusaka Y."/>
            <person name="Takano Y."/>
            <person name="Shirasu K."/>
        </authorList>
    </citation>
    <scope>NUCLEOTIDE SEQUENCE [LARGE SCALE GENOMIC DNA]</scope>
    <source>
        <strain evidence="5 6">NTL11</strain>
    </source>
</reference>
<dbReference type="AlphaFoldDB" id="A0A1Q8S6Z4"/>
<gene>
    <name evidence="5" type="ORF">CCHL11_07706</name>
</gene>
<evidence type="ECO:0000313" key="6">
    <source>
        <dbReference type="Proteomes" id="UP000186583"/>
    </source>
</evidence>
<keyword evidence="1" id="KW-0245">EGF-like domain</keyword>
<keyword evidence="3" id="KW-0472">Membrane</keyword>
<feature type="compositionally biased region" description="Polar residues" evidence="2">
    <location>
        <begin position="1"/>
        <end position="11"/>
    </location>
</feature>
<comment type="caution">
    <text evidence="5">The sequence shown here is derived from an EMBL/GenBank/DDBJ whole genome shotgun (WGS) entry which is preliminary data.</text>
</comment>